<evidence type="ECO:0000259" key="7">
    <source>
        <dbReference type="Pfam" id="PF00482"/>
    </source>
</evidence>
<feature type="transmembrane region" description="Helical" evidence="6">
    <location>
        <begin position="53"/>
        <end position="79"/>
    </location>
</feature>
<evidence type="ECO:0000313" key="8">
    <source>
        <dbReference type="EMBL" id="BAN00673.1"/>
    </source>
</evidence>
<dbReference type="InterPro" id="IPR042094">
    <property type="entry name" value="T2SS_GspF_sf"/>
</dbReference>
<comment type="subcellular location">
    <subcellularLocation>
        <location evidence="1">Cell membrane</location>
        <topology evidence="1">Multi-pass membrane protein</topology>
    </subcellularLocation>
</comment>
<keyword evidence="2" id="KW-1003">Cell membrane</keyword>
<dbReference type="AlphaFoldDB" id="A0A6C7E176"/>
<evidence type="ECO:0000256" key="1">
    <source>
        <dbReference type="ARBA" id="ARBA00004651"/>
    </source>
</evidence>
<sequence length="244" mass="26078">MMFVPELSAMAGVLVGGWMLRCRISARRVVATSVGDARPAVHERQMTRRQRRVLAGVGLLAAALVDPIIPVAIGLGLVVAPPIRRALHDRRQRVLIAAAVPDAIELLILMIHAGLTPHQAVRASSAQSPQPIRPGFAEVVRRLDRGQPLADALRGLPDVLGSALDPIADTLAIAERYGTPIGDALVQLAGEVRQQRRRLAEADARKLPVRLSFPLVFCTLPSFVLVAIAPAVIAALSSLGDTTW</sequence>
<dbReference type="EMBL" id="AP012057">
    <property type="protein sequence ID" value="BAN00673.1"/>
    <property type="molecule type" value="Genomic_DNA"/>
</dbReference>
<evidence type="ECO:0000256" key="2">
    <source>
        <dbReference type="ARBA" id="ARBA00022475"/>
    </source>
</evidence>
<feature type="domain" description="Type II secretion system protein GspF" evidence="7">
    <location>
        <begin position="104"/>
        <end position="227"/>
    </location>
</feature>
<dbReference type="OrthoDB" id="5244998at2"/>
<keyword evidence="3 6" id="KW-0812">Transmembrane</keyword>
<reference evidence="8 9" key="1">
    <citation type="journal article" date="2013" name="Int. J. Syst. Evol. Microbiol.">
        <title>Ilumatobacter nonamiense sp. nov. and Ilumatobacter coccineum sp. nov., isolated from seashore sand.</title>
        <authorList>
            <person name="Matsumoto A."/>
            <person name="Kasai H."/>
            <person name="Matsuo Y."/>
            <person name="Shizuri Y."/>
            <person name="Ichikawa N."/>
            <person name="Fujita N."/>
            <person name="Omura S."/>
            <person name="Takahashi Y."/>
        </authorList>
    </citation>
    <scope>NUCLEOTIDE SEQUENCE [LARGE SCALE GENOMIC DNA]</scope>
    <source>
        <strain evidence="9">NBRC 103263 / KCTC 29153 / YM16-304</strain>
    </source>
</reference>
<dbReference type="Proteomes" id="UP000011863">
    <property type="component" value="Chromosome"/>
</dbReference>
<gene>
    <name evidence="8" type="primary">gspF</name>
    <name evidence="8" type="ORF">YM304_03590</name>
</gene>
<keyword evidence="5 6" id="KW-0472">Membrane</keyword>
<dbReference type="InterPro" id="IPR018076">
    <property type="entry name" value="T2SS_GspF_dom"/>
</dbReference>
<evidence type="ECO:0000256" key="4">
    <source>
        <dbReference type="ARBA" id="ARBA00022989"/>
    </source>
</evidence>
<dbReference type="Gene3D" id="1.20.81.30">
    <property type="entry name" value="Type II secretion system (T2SS), domain F"/>
    <property type="match status" value="1"/>
</dbReference>
<proteinExistence type="predicted"/>
<evidence type="ECO:0000313" key="9">
    <source>
        <dbReference type="Proteomes" id="UP000011863"/>
    </source>
</evidence>
<dbReference type="PANTHER" id="PTHR35007">
    <property type="entry name" value="INTEGRAL MEMBRANE PROTEIN-RELATED"/>
    <property type="match status" value="1"/>
</dbReference>
<dbReference type="Pfam" id="PF00482">
    <property type="entry name" value="T2SSF"/>
    <property type="match status" value="1"/>
</dbReference>
<dbReference type="RefSeq" id="WP_015439921.1">
    <property type="nucleotide sequence ID" value="NC_020520.1"/>
</dbReference>
<keyword evidence="4 6" id="KW-1133">Transmembrane helix</keyword>
<dbReference type="GO" id="GO:0005886">
    <property type="term" value="C:plasma membrane"/>
    <property type="evidence" value="ECO:0007669"/>
    <property type="project" value="UniProtKB-SubCell"/>
</dbReference>
<keyword evidence="9" id="KW-1185">Reference proteome</keyword>
<organism evidence="8 9">
    <name type="scientific">Ilumatobacter coccineus (strain NBRC 103263 / KCTC 29153 / YM16-304)</name>
    <dbReference type="NCBI Taxonomy" id="1313172"/>
    <lineage>
        <taxon>Bacteria</taxon>
        <taxon>Bacillati</taxon>
        <taxon>Actinomycetota</taxon>
        <taxon>Acidimicrobiia</taxon>
        <taxon>Acidimicrobiales</taxon>
        <taxon>Ilumatobacteraceae</taxon>
        <taxon>Ilumatobacter</taxon>
    </lineage>
</organism>
<feature type="transmembrane region" description="Helical" evidence="6">
    <location>
        <begin position="94"/>
        <end position="115"/>
    </location>
</feature>
<evidence type="ECO:0000256" key="5">
    <source>
        <dbReference type="ARBA" id="ARBA00023136"/>
    </source>
</evidence>
<evidence type="ECO:0000256" key="6">
    <source>
        <dbReference type="SAM" id="Phobius"/>
    </source>
</evidence>
<name>A0A6C7E176_ILUCY</name>
<accession>A0A6C7E176</accession>
<dbReference type="KEGG" id="aym:YM304_03590"/>
<feature type="transmembrane region" description="Helical" evidence="6">
    <location>
        <begin position="215"/>
        <end position="236"/>
    </location>
</feature>
<protein>
    <submittedName>
        <fullName evidence="8">Putative type II secretion system protein F</fullName>
    </submittedName>
</protein>
<evidence type="ECO:0000256" key="3">
    <source>
        <dbReference type="ARBA" id="ARBA00022692"/>
    </source>
</evidence>
<dbReference type="PANTHER" id="PTHR35007:SF3">
    <property type="entry name" value="POSSIBLE CONSERVED ALANINE RICH MEMBRANE PROTEIN"/>
    <property type="match status" value="1"/>
</dbReference>